<dbReference type="InterPro" id="IPR029058">
    <property type="entry name" value="AB_hydrolase_fold"/>
</dbReference>
<dbReference type="RefSeq" id="XP_024080950.1">
    <property type="nucleotide sequence ID" value="XM_024225182.1"/>
</dbReference>
<dbReference type="InterPro" id="IPR004142">
    <property type="entry name" value="NDRG"/>
</dbReference>
<evidence type="ECO:0000313" key="2">
    <source>
        <dbReference type="EnsemblMetazoa" id="XP_024080950.1"/>
    </source>
</evidence>
<proteinExistence type="inferred from homology"/>
<evidence type="ECO:0000313" key="3">
    <source>
        <dbReference type="Proteomes" id="UP000494040"/>
    </source>
</evidence>
<keyword evidence="3" id="KW-1185">Reference proteome</keyword>
<dbReference type="GeneID" id="112126321"/>
<evidence type="ECO:0000256" key="1">
    <source>
        <dbReference type="ARBA" id="ARBA00005598"/>
    </source>
</evidence>
<organism evidence="2 3">
    <name type="scientific">Cimex lectularius</name>
    <name type="common">Bed bug</name>
    <name type="synonym">Acanthia lectularia</name>
    <dbReference type="NCBI Taxonomy" id="79782"/>
    <lineage>
        <taxon>Eukaryota</taxon>
        <taxon>Metazoa</taxon>
        <taxon>Ecdysozoa</taxon>
        <taxon>Arthropoda</taxon>
        <taxon>Hexapoda</taxon>
        <taxon>Insecta</taxon>
        <taxon>Pterygota</taxon>
        <taxon>Neoptera</taxon>
        <taxon>Paraneoptera</taxon>
        <taxon>Hemiptera</taxon>
        <taxon>Heteroptera</taxon>
        <taxon>Panheteroptera</taxon>
        <taxon>Cimicomorpha</taxon>
        <taxon>Cimicidae</taxon>
        <taxon>Cimex</taxon>
    </lineage>
</organism>
<dbReference type="AlphaFoldDB" id="A0A8I6SF65"/>
<dbReference type="OrthoDB" id="8189292at2759"/>
<accession>A0A8I6SF65</accession>
<sequence length="130" mass="14359">MPGGLGASYRSLTGDVYKTTTTNNETKFSVIETVKKAFSFTNSQKQSEPLIGKDHGAVIMPSTMPSDSMDDIELKNIQMHMPTTRSLSRDDPSIEEVRVQTDRGQLLVAIQGNRNKPAILTYHDLGLNCE</sequence>
<name>A0A8I6SF65_CIMLE</name>
<dbReference type="Pfam" id="PF03096">
    <property type="entry name" value="Ndr"/>
    <property type="match status" value="1"/>
</dbReference>
<dbReference type="Gene3D" id="3.40.50.1820">
    <property type="entry name" value="alpha/beta hydrolase"/>
    <property type="match status" value="1"/>
</dbReference>
<protein>
    <recommendedName>
        <fullName evidence="4">Protein NDRG3</fullName>
    </recommendedName>
</protein>
<dbReference type="Proteomes" id="UP000494040">
    <property type="component" value="Unassembled WGS sequence"/>
</dbReference>
<evidence type="ECO:0008006" key="4">
    <source>
        <dbReference type="Google" id="ProtNLM"/>
    </source>
</evidence>
<dbReference type="EnsemblMetazoa" id="XM_024225182.1">
    <property type="protein sequence ID" value="XP_024080950.1"/>
    <property type="gene ID" value="LOC112126321"/>
</dbReference>
<comment type="similarity">
    <text evidence="1">Belongs to the NDRG family.</text>
</comment>
<reference evidence="2" key="1">
    <citation type="submission" date="2022-01" db="UniProtKB">
        <authorList>
            <consortium name="EnsemblMetazoa"/>
        </authorList>
    </citation>
    <scope>IDENTIFICATION</scope>
</reference>